<dbReference type="InterPro" id="IPR058387">
    <property type="entry name" value="DUF8074"/>
</dbReference>
<keyword evidence="1" id="KW-0812">Transmembrane</keyword>
<dbReference type="EMBL" id="CP058531">
    <property type="protein sequence ID" value="QLG29936.1"/>
    <property type="molecule type" value="Genomic_DNA"/>
</dbReference>
<keyword evidence="4" id="KW-1185">Reference proteome</keyword>
<keyword evidence="3" id="KW-0614">Plasmid</keyword>
<sequence length="57" mass="6456">MHLSRADVMMYLYNLAVVLTGANVVLTFGIDGPKAMIVVLLGLAFVWFLYFHYDMVD</sequence>
<gene>
    <name evidence="3" type="ORF">HUG10_20250</name>
</gene>
<dbReference type="KEGG" id="halg:HUG10_20250"/>
<accession>A0A7D5KIE0</accession>
<reference evidence="3 4" key="1">
    <citation type="submission" date="2020-07" db="EMBL/GenBank/DDBJ databases">
        <title>Gai3-2, isolated from salt lake.</title>
        <authorList>
            <person name="Cui H."/>
            <person name="Shi X."/>
        </authorList>
    </citation>
    <scope>NUCLEOTIDE SEQUENCE [LARGE SCALE GENOMIC DNA]</scope>
    <source>
        <strain evidence="3 4">Gai3-2</strain>
        <plasmid evidence="3 4">unnamed2</plasmid>
    </source>
</reference>
<evidence type="ECO:0000259" key="2">
    <source>
        <dbReference type="Pfam" id="PF26275"/>
    </source>
</evidence>
<dbReference type="Proteomes" id="UP000509750">
    <property type="component" value="Plasmid unnamed2"/>
</dbReference>
<proteinExistence type="predicted"/>
<dbReference type="Pfam" id="PF26275">
    <property type="entry name" value="DUF8074"/>
    <property type="match status" value="1"/>
</dbReference>
<feature type="transmembrane region" description="Helical" evidence="1">
    <location>
        <begin position="36"/>
        <end position="53"/>
    </location>
</feature>
<protein>
    <recommendedName>
        <fullName evidence="2">DUF8074 domain-containing protein</fullName>
    </recommendedName>
</protein>
<feature type="transmembrane region" description="Helical" evidence="1">
    <location>
        <begin position="12"/>
        <end position="30"/>
    </location>
</feature>
<organism evidence="3 4">
    <name type="scientific">Halorarum halophilum</name>
    <dbReference type="NCBI Taxonomy" id="2743090"/>
    <lineage>
        <taxon>Archaea</taxon>
        <taxon>Methanobacteriati</taxon>
        <taxon>Methanobacteriota</taxon>
        <taxon>Stenosarchaea group</taxon>
        <taxon>Halobacteria</taxon>
        <taxon>Halobacteriales</taxon>
        <taxon>Haloferacaceae</taxon>
        <taxon>Halorarum</taxon>
    </lineage>
</organism>
<keyword evidence="1" id="KW-1133">Transmembrane helix</keyword>
<evidence type="ECO:0000313" key="4">
    <source>
        <dbReference type="Proteomes" id="UP000509750"/>
    </source>
</evidence>
<dbReference type="GeneID" id="56031217"/>
<evidence type="ECO:0000256" key="1">
    <source>
        <dbReference type="SAM" id="Phobius"/>
    </source>
</evidence>
<dbReference type="AlphaFoldDB" id="A0A7D5KIE0"/>
<dbReference type="RefSeq" id="WP_179171510.1">
    <property type="nucleotide sequence ID" value="NZ_CP058531.1"/>
</dbReference>
<keyword evidence="1" id="KW-0472">Membrane</keyword>
<evidence type="ECO:0000313" key="3">
    <source>
        <dbReference type="EMBL" id="QLG29936.1"/>
    </source>
</evidence>
<name>A0A7D5KIE0_9EURY</name>
<dbReference type="OrthoDB" id="200317at2157"/>
<feature type="domain" description="DUF8074" evidence="2">
    <location>
        <begin position="1"/>
        <end position="57"/>
    </location>
</feature>
<geneLocation type="plasmid" evidence="3 4">
    <name>unnamed2</name>
</geneLocation>